<organism evidence="8 9">
    <name type="scientific">Circinella minor</name>
    <dbReference type="NCBI Taxonomy" id="1195481"/>
    <lineage>
        <taxon>Eukaryota</taxon>
        <taxon>Fungi</taxon>
        <taxon>Fungi incertae sedis</taxon>
        <taxon>Mucoromycota</taxon>
        <taxon>Mucoromycotina</taxon>
        <taxon>Mucoromycetes</taxon>
        <taxon>Mucorales</taxon>
        <taxon>Lichtheimiaceae</taxon>
        <taxon>Circinella</taxon>
    </lineage>
</organism>
<feature type="transmembrane region" description="Helical" evidence="6">
    <location>
        <begin position="68"/>
        <end position="88"/>
    </location>
</feature>
<feature type="domain" description="STAS" evidence="7">
    <location>
        <begin position="514"/>
        <end position="674"/>
    </location>
</feature>
<feature type="transmembrane region" description="Helical" evidence="6">
    <location>
        <begin position="147"/>
        <end position="167"/>
    </location>
</feature>
<proteinExistence type="predicted"/>
<comment type="caution">
    <text evidence="8">The sequence shown here is derived from an EMBL/GenBank/DDBJ whole genome shotgun (WGS) entry which is preliminary data.</text>
</comment>
<keyword evidence="4 6" id="KW-0472">Membrane</keyword>
<dbReference type="InterPro" id="IPR018045">
    <property type="entry name" value="S04_transporter_CS"/>
</dbReference>
<dbReference type="NCBIfam" id="TIGR00815">
    <property type="entry name" value="sulP"/>
    <property type="match status" value="1"/>
</dbReference>
<evidence type="ECO:0000256" key="5">
    <source>
        <dbReference type="SAM" id="MobiDB-lite"/>
    </source>
</evidence>
<dbReference type="OrthoDB" id="288203at2759"/>
<dbReference type="GO" id="GO:0008271">
    <property type="term" value="F:secondary active sulfate transmembrane transporter activity"/>
    <property type="evidence" value="ECO:0007669"/>
    <property type="project" value="InterPro"/>
</dbReference>
<evidence type="ECO:0000256" key="3">
    <source>
        <dbReference type="ARBA" id="ARBA00022989"/>
    </source>
</evidence>
<evidence type="ECO:0000313" key="9">
    <source>
        <dbReference type="Proteomes" id="UP000646827"/>
    </source>
</evidence>
<feature type="transmembrane region" description="Helical" evidence="6">
    <location>
        <begin position="95"/>
        <end position="112"/>
    </location>
</feature>
<reference evidence="8 9" key="1">
    <citation type="submission" date="2020-12" db="EMBL/GenBank/DDBJ databases">
        <title>Metabolic potential, ecology and presence of endohyphal bacteria is reflected in genomic diversity of Mucoromycotina.</title>
        <authorList>
            <person name="Muszewska A."/>
            <person name="Okrasinska A."/>
            <person name="Steczkiewicz K."/>
            <person name="Drgas O."/>
            <person name="Orlowska M."/>
            <person name="Perlinska-Lenart U."/>
            <person name="Aleksandrzak-Piekarczyk T."/>
            <person name="Szatraj K."/>
            <person name="Zielenkiewicz U."/>
            <person name="Pilsyk S."/>
            <person name="Malc E."/>
            <person name="Mieczkowski P."/>
            <person name="Kruszewska J.S."/>
            <person name="Biernat P."/>
            <person name="Pawlowska J."/>
        </authorList>
    </citation>
    <scope>NUCLEOTIDE SEQUENCE [LARGE SCALE GENOMIC DNA]</scope>
    <source>
        <strain evidence="8 9">CBS 142.35</strain>
    </source>
</reference>
<dbReference type="PANTHER" id="PTHR11814">
    <property type="entry name" value="SULFATE TRANSPORTER"/>
    <property type="match status" value="1"/>
</dbReference>
<accession>A0A8H7RUN1</accession>
<sequence>MHQLLHNTIEKDKMKDTIVVDYPPIPLRQQCRYHLRLFPHYIRHYFITLFPIIQWIHRYNLSWLLQDMIAGITVGIVVVPQSMAYAKLANLDPQYGLYTAFVGAAIYCFFGTSKDISIGPISTVSLLMGEAINVITTEYPDITGPEIGVTLALFAGIVLVVIGIIRLGLIVDFIPGPAIAGFMTGSAITIVSSQLPALTGIGPEVETHGSPFHVLIEFFRNIRYTQLDIAFGLVALILLYAIRFGCKRLETRLEKFRKSFFYFNIMRNGLIVFLGTLISFLISIGKTTTPIRVIATVPAGFDAMGIPGLNFQVIRAASSTLPSIILILIVEHVSIAKSFGRISGYTIQPNQEILAIGISNIVGSFFGAYPATGAFSRTAIMARSGVRTPLAGMFSAAVVVLALYALTPAFYYVPNAILAAVVIHAVSDLVSSPHYLKEVWCANPSELFIWIITVLVTFFVDIEVGLYTAVGLSLATVLFHLARPQVHALVRVQSHYYADEKDPNFSKKMEPLPPGLLVMQPVDSILYPNAEYISESIIQTIKERTRSGTMTTYGYYASQNLQKDIPNENYKEDKDNKDRPWNEPRSIEHGRNHGPVLCALVFDMKAVRRIDSTGLQMLISLKKTVLNYSGNDVEWHFVGLNPIVRNQLAAFGFGRLSLQNLSFCSTNYHPVDNSIKKGDILIHKKTPAVVVEEEGGGGSHIIQHQEETDLEIGMPGPSTTITSPPNIVIEDYDVHQHYNAPRDRYNTFHWDIDTAIQTITQRWQEMPRSPLY</sequence>
<dbReference type="GO" id="GO:0016020">
    <property type="term" value="C:membrane"/>
    <property type="evidence" value="ECO:0007669"/>
    <property type="project" value="UniProtKB-SubCell"/>
</dbReference>
<evidence type="ECO:0000256" key="1">
    <source>
        <dbReference type="ARBA" id="ARBA00004141"/>
    </source>
</evidence>
<dbReference type="SUPFAM" id="SSF52091">
    <property type="entry name" value="SpoIIaa-like"/>
    <property type="match status" value="1"/>
</dbReference>
<dbReference type="InterPro" id="IPR036513">
    <property type="entry name" value="STAS_dom_sf"/>
</dbReference>
<dbReference type="Gene3D" id="3.30.750.24">
    <property type="entry name" value="STAS domain"/>
    <property type="match status" value="1"/>
</dbReference>
<evidence type="ECO:0000313" key="8">
    <source>
        <dbReference type="EMBL" id="KAG2216933.1"/>
    </source>
</evidence>
<feature type="transmembrane region" description="Helical" evidence="6">
    <location>
        <begin position="448"/>
        <end position="481"/>
    </location>
</feature>
<feature type="transmembrane region" description="Helical" evidence="6">
    <location>
        <begin position="222"/>
        <end position="241"/>
    </location>
</feature>
<dbReference type="InterPro" id="IPR011547">
    <property type="entry name" value="SLC26A/SulP_dom"/>
</dbReference>
<keyword evidence="9" id="KW-1185">Reference proteome</keyword>
<dbReference type="InterPro" id="IPR002645">
    <property type="entry name" value="STAS_dom"/>
</dbReference>
<evidence type="ECO:0000256" key="6">
    <source>
        <dbReference type="SAM" id="Phobius"/>
    </source>
</evidence>
<dbReference type="Pfam" id="PF01740">
    <property type="entry name" value="STAS"/>
    <property type="match status" value="1"/>
</dbReference>
<feature type="transmembrane region" description="Helical" evidence="6">
    <location>
        <begin position="313"/>
        <end position="333"/>
    </location>
</feature>
<feature type="transmembrane region" description="Helical" evidence="6">
    <location>
        <begin position="261"/>
        <end position="282"/>
    </location>
</feature>
<keyword evidence="3 6" id="KW-1133">Transmembrane helix</keyword>
<feature type="region of interest" description="Disordered" evidence="5">
    <location>
        <begin position="566"/>
        <end position="588"/>
    </location>
</feature>
<protein>
    <recommendedName>
        <fullName evidence="7">STAS domain-containing protein</fullName>
    </recommendedName>
</protein>
<dbReference type="Pfam" id="PF00916">
    <property type="entry name" value="Sulfate_transp"/>
    <property type="match status" value="1"/>
</dbReference>
<dbReference type="InterPro" id="IPR001902">
    <property type="entry name" value="SLC26A/SulP_fam"/>
</dbReference>
<dbReference type="PROSITE" id="PS50801">
    <property type="entry name" value="STAS"/>
    <property type="match status" value="1"/>
</dbReference>
<feature type="transmembrane region" description="Helical" evidence="6">
    <location>
        <begin position="179"/>
        <end position="202"/>
    </location>
</feature>
<evidence type="ECO:0000256" key="2">
    <source>
        <dbReference type="ARBA" id="ARBA00022692"/>
    </source>
</evidence>
<dbReference type="EMBL" id="JAEPRB010000344">
    <property type="protein sequence ID" value="KAG2216933.1"/>
    <property type="molecule type" value="Genomic_DNA"/>
</dbReference>
<dbReference type="PROSITE" id="PS01130">
    <property type="entry name" value="SLC26A"/>
    <property type="match status" value="1"/>
</dbReference>
<dbReference type="Proteomes" id="UP000646827">
    <property type="component" value="Unassembled WGS sequence"/>
</dbReference>
<feature type="transmembrane region" description="Helical" evidence="6">
    <location>
        <begin position="353"/>
        <end position="371"/>
    </location>
</feature>
<comment type="subcellular location">
    <subcellularLocation>
        <location evidence="1">Membrane</location>
        <topology evidence="1">Multi-pass membrane protein</topology>
    </subcellularLocation>
</comment>
<evidence type="ECO:0000256" key="4">
    <source>
        <dbReference type="ARBA" id="ARBA00023136"/>
    </source>
</evidence>
<evidence type="ECO:0000259" key="7">
    <source>
        <dbReference type="PROSITE" id="PS50801"/>
    </source>
</evidence>
<dbReference type="CDD" id="cd07042">
    <property type="entry name" value="STAS_SulP_like_sulfate_transporter"/>
    <property type="match status" value="1"/>
</dbReference>
<keyword evidence="2 6" id="KW-0812">Transmembrane</keyword>
<gene>
    <name evidence="8" type="ORF">INT45_004129</name>
</gene>
<dbReference type="AlphaFoldDB" id="A0A8H7RUN1"/>
<feature type="transmembrane region" description="Helical" evidence="6">
    <location>
        <begin position="391"/>
        <end position="410"/>
    </location>
</feature>
<name>A0A8H7RUN1_9FUNG</name>